<dbReference type="InterPro" id="IPR000551">
    <property type="entry name" value="MerR-type_HTH_dom"/>
</dbReference>
<dbReference type="PRINTS" id="PR00040">
    <property type="entry name" value="HTHMERR"/>
</dbReference>
<evidence type="ECO:0000313" key="8">
    <source>
        <dbReference type="Proteomes" id="UP000019364"/>
    </source>
</evidence>
<name>W7YTB8_9BACL</name>
<reference evidence="7 8" key="1">
    <citation type="journal article" date="2014" name="Genome Announc.">
        <title>Draft Genome Sequence of Paenibacillus pini JCM 16418T, Isolated from the Rhizosphere of Pine Tree.</title>
        <authorList>
            <person name="Yuki M."/>
            <person name="Oshima K."/>
            <person name="Suda W."/>
            <person name="Oshida Y."/>
            <person name="Kitamura K."/>
            <person name="Iida Y."/>
            <person name="Hattori M."/>
            <person name="Ohkuma M."/>
        </authorList>
    </citation>
    <scope>NUCLEOTIDE SEQUENCE [LARGE SCALE GENOMIC DNA]</scope>
    <source>
        <strain evidence="7 8">JCM 16418</strain>
    </source>
</reference>
<evidence type="ECO:0000256" key="3">
    <source>
        <dbReference type="ARBA" id="ARBA00023159"/>
    </source>
</evidence>
<keyword evidence="4" id="KW-0804">Transcription</keyword>
<keyword evidence="3" id="KW-0010">Activator</keyword>
<dbReference type="SMART" id="SM00422">
    <property type="entry name" value="HTH_MERR"/>
    <property type="match status" value="1"/>
</dbReference>
<evidence type="ECO:0000313" key="7">
    <source>
        <dbReference type="EMBL" id="GAF07871.1"/>
    </source>
</evidence>
<dbReference type="STRING" id="1236976.JCM16418_1903"/>
<sequence>MMVKEVAKIAGISVRTLHHYDDIGLLRPEKITAAGYRIYSDDDLSKLQQILFFRELAFPLKEIKQILSSLSYDQWEVMELHRNMLLAKRARMDQMIETLEKTMRSYKGEIEMNNEEKFVGFDFNNNGYEKEARERWGNQAVDEWNASKNTKSEDGQTELSESMNVIYRKLASLRHESPSSEASQAVIKEWFVFLNRIGNYSVESFKGLGQIYVEDERFTRNIDKFGEGLSIYMRDAMEVFVDSAVK</sequence>
<evidence type="ECO:0000256" key="2">
    <source>
        <dbReference type="ARBA" id="ARBA00023125"/>
    </source>
</evidence>
<dbReference type="PROSITE" id="PS50937">
    <property type="entry name" value="HTH_MERR_2"/>
    <property type="match status" value="1"/>
</dbReference>
<feature type="domain" description="HTH merR-type" evidence="6">
    <location>
        <begin position="1"/>
        <end position="69"/>
    </location>
</feature>
<keyword evidence="8" id="KW-1185">Reference proteome</keyword>
<evidence type="ECO:0000259" key="6">
    <source>
        <dbReference type="PROSITE" id="PS50937"/>
    </source>
</evidence>
<dbReference type="GO" id="GO:0003700">
    <property type="term" value="F:DNA-binding transcription factor activity"/>
    <property type="evidence" value="ECO:0007669"/>
    <property type="project" value="InterPro"/>
</dbReference>
<dbReference type="PANTHER" id="PTHR30204:SF90">
    <property type="entry name" value="HTH-TYPE TRANSCRIPTIONAL ACTIVATOR MTA"/>
    <property type="match status" value="1"/>
</dbReference>
<dbReference type="Gene3D" id="1.10.1660.10">
    <property type="match status" value="1"/>
</dbReference>
<protein>
    <submittedName>
        <fullName evidence="7">Transcriptional regulator</fullName>
    </submittedName>
</protein>
<dbReference type="Proteomes" id="UP000019364">
    <property type="component" value="Unassembled WGS sequence"/>
</dbReference>
<dbReference type="SUPFAM" id="SSF46955">
    <property type="entry name" value="Putative DNA-binding domain"/>
    <property type="match status" value="1"/>
</dbReference>
<dbReference type="EMBL" id="BAVZ01000004">
    <property type="protein sequence ID" value="GAF07871.1"/>
    <property type="molecule type" value="Genomic_DNA"/>
</dbReference>
<dbReference type="InterPro" id="IPR036244">
    <property type="entry name" value="TipA-like_antibiotic-bd"/>
</dbReference>
<gene>
    <name evidence="7" type="ORF">JCM16418_1903</name>
</gene>
<dbReference type="AlphaFoldDB" id="W7YTB8"/>
<dbReference type="SUPFAM" id="SSF89082">
    <property type="entry name" value="Antibiotic binding domain of TipA-like multidrug resistance regulators"/>
    <property type="match status" value="1"/>
</dbReference>
<dbReference type="InterPro" id="IPR009061">
    <property type="entry name" value="DNA-bd_dom_put_sf"/>
</dbReference>
<keyword evidence="1" id="KW-0805">Transcription regulation</keyword>
<keyword evidence="5" id="KW-0175">Coiled coil</keyword>
<comment type="caution">
    <text evidence="7">The sequence shown here is derived from an EMBL/GenBank/DDBJ whole genome shotgun (WGS) entry which is preliminary data.</text>
</comment>
<organism evidence="7 8">
    <name type="scientific">Paenibacillus pini JCM 16418</name>
    <dbReference type="NCBI Taxonomy" id="1236976"/>
    <lineage>
        <taxon>Bacteria</taxon>
        <taxon>Bacillati</taxon>
        <taxon>Bacillota</taxon>
        <taxon>Bacilli</taxon>
        <taxon>Bacillales</taxon>
        <taxon>Paenibacillaceae</taxon>
        <taxon>Paenibacillus</taxon>
    </lineage>
</organism>
<dbReference type="PANTHER" id="PTHR30204">
    <property type="entry name" value="REDOX-CYCLING DRUG-SENSING TRANSCRIPTIONAL ACTIVATOR SOXR"/>
    <property type="match status" value="1"/>
</dbReference>
<dbReference type="Gene3D" id="1.10.490.50">
    <property type="entry name" value="Antibiotic binding domain of TipA-like multidrug resistance regulators"/>
    <property type="match status" value="1"/>
</dbReference>
<proteinExistence type="predicted"/>
<dbReference type="InterPro" id="IPR047057">
    <property type="entry name" value="MerR_fam"/>
</dbReference>
<dbReference type="Pfam" id="PF13411">
    <property type="entry name" value="MerR_1"/>
    <property type="match status" value="1"/>
</dbReference>
<feature type="coiled-coil region" evidence="5">
    <location>
        <begin position="89"/>
        <end position="116"/>
    </location>
</feature>
<dbReference type="eggNOG" id="COG0789">
    <property type="taxonomic scope" value="Bacteria"/>
</dbReference>
<dbReference type="GO" id="GO:0003677">
    <property type="term" value="F:DNA binding"/>
    <property type="evidence" value="ECO:0007669"/>
    <property type="project" value="UniProtKB-KW"/>
</dbReference>
<keyword evidence="2" id="KW-0238">DNA-binding</keyword>
<dbReference type="Pfam" id="PF07739">
    <property type="entry name" value="TipAS"/>
    <property type="match status" value="1"/>
</dbReference>
<dbReference type="InterPro" id="IPR012925">
    <property type="entry name" value="TipAS_dom"/>
</dbReference>
<dbReference type="CDD" id="cd01106">
    <property type="entry name" value="HTH_TipAL-Mta"/>
    <property type="match status" value="1"/>
</dbReference>
<accession>W7YTB8</accession>
<evidence type="ECO:0000256" key="1">
    <source>
        <dbReference type="ARBA" id="ARBA00023015"/>
    </source>
</evidence>
<evidence type="ECO:0000256" key="4">
    <source>
        <dbReference type="ARBA" id="ARBA00023163"/>
    </source>
</evidence>
<evidence type="ECO:0000256" key="5">
    <source>
        <dbReference type="SAM" id="Coils"/>
    </source>
</evidence>